<dbReference type="FunFam" id="3.30.450.20:FF:000012">
    <property type="entry name" value="Calcium channel, voltage-dependent, alpha2/delta subunit 3"/>
    <property type="match status" value="1"/>
</dbReference>
<evidence type="ECO:0000259" key="1">
    <source>
        <dbReference type="Pfam" id="PF08473"/>
    </source>
</evidence>
<name>A0A7J5ZJK0_AMEME</name>
<keyword evidence="3" id="KW-1185">Reference proteome</keyword>
<dbReference type="GO" id="GO:0005891">
    <property type="term" value="C:voltage-gated calcium channel complex"/>
    <property type="evidence" value="ECO:0007669"/>
    <property type="project" value="TreeGrafter"/>
</dbReference>
<accession>A0A7J5ZJK0</accession>
<dbReference type="InterPro" id="IPR013680">
    <property type="entry name" value="VDCC_a2/dsu"/>
</dbReference>
<evidence type="ECO:0000313" key="2">
    <source>
        <dbReference type="EMBL" id="KAF4070673.1"/>
    </source>
</evidence>
<sequence length="574" mass="64891">MQLKLEDSQGPVLMTTVAMPVFSTKNETKNKGILLGVVGTDVPVSELLKTIPKYKLGIHGYAFAITNNGYILTHPDLRPLYEEGKKRRKPNYSSVDLSEVEWEDKEDMLRNAMVNRKTGTFSMEVKKAVDKGRRVLVLHNDYYYTDIKGTPFSLGVALSKGHGKYFFSGSVTMEEGLHDLEHPDVALADEWTYCNTDEHPEHRYLSQIEAIKLYLDGGQPHLKCDNDLIQEVLFDAMVTAPIEAYWTSLALNKSENSDKGVEIAYLGTRTGLSRINLFVMPYQLSNQDFLTAEDKEGVFNADHFPLWYKRAAEQVPGTFVYSLPFNTGSENKSVILASTAIQLLDERKSPIAAAVGIQMKLEFFQRKFWTASRQCATLDGKCSISCDDDDINCYLIDNNGFILVAEDSSMTGVFFGVAEGAVMSKLLSMGSFKRVTLYDYQAICRIYAESSDSSNRLFDPYFAFFATVKWLLTELVIFLMEFSLYSWWHLDVTAQAQRDGRTMLVPCDTEYPAFISERTIKETTGNIDCEDCIKSFVIQQIPSSNLFMVVVDNKCHCKDFGPITMDPIEIMYIL</sequence>
<dbReference type="GO" id="GO:0005245">
    <property type="term" value="F:voltage-gated calcium channel activity"/>
    <property type="evidence" value="ECO:0007669"/>
    <property type="project" value="TreeGrafter"/>
</dbReference>
<dbReference type="InterPro" id="IPR051173">
    <property type="entry name" value="Ca_channel_alpha-2/delta"/>
</dbReference>
<dbReference type="PANTHER" id="PTHR10166">
    <property type="entry name" value="VOLTAGE-DEPENDENT CALCIUM CHANNEL SUBUNIT ALPHA-2/DELTA-RELATED"/>
    <property type="match status" value="1"/>
</dbReference>
<comment type="caution">
    <text evidence="2">The sequence shown here is derived from an EMBL/GenBank/DDBJ whole genome shotgun (WGS) entry which is preliminary data.</text>
</comment>
<gene>
    <name evidence="2" type="ORF">AMELA_G00288230</name>
</gene>
<dbReference type="Pfam" id="PF08473">
    <property type="entry name" value="VGCC_alpha2"/>
    <property type="match status" value="1"/>
</dbReference>
<dbReference type="Proteomes" id="UP000593565">
    <property type="component" value="Unassembled WGS sequence"/>
</dbReference>
<evidence type="ECO:0000313" key="3">
    <source>
        <dbReference type="Proteomes" id="UP000593565"/>
    </source>
</evidence>
<dbReference type="PANTHER" id="PTHR10166:SF25">
    <property type="entry name" value="VOLTAGE-DEPENDENT CALCIUM CHANNEL SUBUNIT ALPHA-2_DELTA-3"/>
    <property type="match status" value="1"/>
</dbReference>
<protein>
    <recommendedName>
        <fullName evidence="1">Voltage-dependent calcium channel alpha-2/delta subunit conserved region domain-containing protein</fullName>
    </recommendedName>
</protein>
<feature type="domain" description="Voltage-dependent calcium channel alpha-2/delta subunit conserved region" evidence="1">
    <location>
        <begin position="193"/>
        <end position="558"/>
    </location>
</feature>
<dbReference type="CDD" id="cd12912">
    <property type="entry name" value="PDC2_MCP_like"/>
    <property type="match status" value="1"/>
</dbReference>
<dbReference type="EMBL" id="JAAGNN010000029">
    <property type="protein sequence ID" value="KAF4070673.1"/>
    <property type="molecule type" value="Genomic_DNA"/>
</dbReference>
<organism evidence="2 3">
    <name type="scientific">Ameiurus melas</name>
    <name type="common">Black bullhead</name>
    <name type="synonym">Silurus melas</name>
    <dbReference type="NCBI Taxonomy" id="219545"/>
    <lineage>
        <taxon>Eukaryota</taxon>
        <taxon>Metazoa</taxon>
        <taxon>Chordata</taxon>
        <taxon>Craniata</taxon>
        <taxon>Vertebrata</taxon>
        <taxon>Euteleostomi</taxon>
        <taxon>Actinopterygii</taxon>
        <taxon>Neopterygii</taxon>
        <taxon>Teleostei</taxon>
        <taxon>Ostariophysi</taxon>
        <taxon>Siluriformes</taxon>
        <taxon>Ictaluridae</taxon>
        <taxon>Ameiurus</taxon>
    </lineage>
</organism>
<dbReference type="AlphaFoldDB" id="A0A7J5ZJK0"/>
<dbReference type="Gene3D" id="3.30.450.20">
    <property type="entry name" value="PAS domain"/>
    <property type="match status" value="1"/>
</dbReference>
<reference evidence="2 3" key="1">
    <citation type="submission" date="2020-02" db="EMBL/GenBank/DDBJ databases">
        <title>A chromosome-scale genome assembly of the black bullhead catfish (Ameiurus melas).</title>
        <authorList>
            <person name="Wen M."/>
            <person name="Zham M."/>
            <person name="Cabau C."/>
            <person name="Klopp C."/>
            <person name="Donnadieu C."/>
            <person name="Roques C."/>
            <person name="Bouchez O."/>
            <person name="Lampietro C."/>
            <person name="Jouanno E."/>
            <person name="Herpin A."/>
            <person name="Louis A."/>
            <person name="Berthelot C."/>
            <person name="Parey E."/>
            <person name="Roest-Crollius H."/>
            <person name="Braasch I."/>
            <person name="Postlethwait J."/>
            <person name="Robinson-Rechavi M."/>
            <person name="Echchiki A."/>
            <person name="Begum T."/>
            <person name="Montfort J."/>
            <person name="Schartl M."/>
            <person name="Bobe J."/>
            <person name="Guiguen Y."/>
        </authorList>
    </citation>
    <scope>NUCLEOTIDE SEQUENCE [LARGE SCALE GENOMIC DNA]</scope>
    <source>
        <strain evidence="2">M_S1</strain>
        <tissue evidence="2">Blood</tissue>
    </source>
</reference>
<proteinExistence type="predicted"/>